<organism evidence="2 3">
    <name type="scientific">Rotaria sordida</name>
    <dbReference type="NCBI Taxonomy" id="392033"/>
    <lineage>
        <taxon>Eukaryota</taxon>
        <taxon>Metazoa</taxon>
        <taxon>Spiralia</taxon>
        <taxon>Gnathifera</taxon>
        <taxon>Rotifera</taxon>
        <taxon>Eurotatoria</taxon>
        <taxon>Bdelloidea</taxon>
        <taxon>Philodinida</taxon>
        <taxon>Philodinidae</taxon>
        <taxon>Rotaria</taxon>
    </lineage>
</organism>
<protein>
    <recommendedName>
        <fullName evidence="1">Helitron helicase-like domain-containing protein</fullName>
    </recommendedName>
</protein>
<comment type="caution">
    <text evidence="2">The sequence shown here is derived from an EMBL/GenBank/DDBJ whole genome shotgun (WGS) entry which is preliminary data.</text>
</comment>
<feature type="domain" description="Helitron helicase-like" evidence="1">
    <location>
        <begin position="2"/>
        <end position="131"/>
    </location>
</feature>
<evidence type="ECO:0000259" key="1">
    <source>
        <dbReference type="Pfam" id="PF14214"/>
    </source>
</evidence>
<dbReference type="Proteomes" id="UP000663836">
    <property type="component" value="Unassembled WGS sequence"/>
</dbReference>
<evidence type="ECO:0000313" key="3">
    <source>
        <dbReference type="Proteomes" id="UP000663836"/>
    </source>
</evidence>
<gene>
    <name evidence="2" type="ORF">JBS370_LOCUS36016</name>
</gene>
<dbReference type="Pfam" id="PF14214">
    <property type="entry name" value="Helitron_like_N"/>
    <property type="match status" value="1"/>
</dbReference>
<proteinExistence type="predicted"/>
<dbReference type="AlphaFoldDB" id="A0A820ANV9"/>
<name>A0A820ANV9_9BILA</name>
<sequence length="287" mass="32897">MGSNQSRSNYRIELHSQIFFSGLPNIFITINSCDLHYPLAMKFAGVDLNIDDLLLNQMPKSHERAAIVARHPVAIARFFNRLISTVLSTLVGYNINRHESHPDGGVLGKIDAYYGTVEESGRGALHLHMLLWLADNKHPHELRASITNEIFRENLIRYLEDIIKEDLRCFENENIALDPTTIEKQNHTLLSICSPILCPNDVNFDRQKRATICISPSQNQIHHHTSTCYKYHKGSNTDNMSCLLRYPKELYDITTINTETGEILMRCAHPMMNNFNEWFLLACRSVS</sequence>
<evidence type="ECO:0000313" key="2">
    <source>
        <dbReference type="EMBL" id="CAF4190869.1"/>
    </source>
</evidence>
<dbReference type="EMBL" id="CAJOBD010013466">
    <property type="protein sequence ID" value="CAF4190869.1"/>
    <property type="molecule type" value="Genomic_DNA"/>
</dbReference>
<reference evidence="2" key="1">
    <citation type="submission" date="2021-02" db="EMBL/GenBank/DDBJ databases">
        <authorList>
            <person name="Nowell W R."/>
        </authorList>
    </citation>
    <scope>NUCLEOTIDE SEQUENCE</scope>
</reference>
<accession>A0A820ANV9</accession>
<dbReference type="InterPro" id="IPR025476">
    <property type="entry name" value="Helitron_helicase-like"/>
</dbReference>